<accession>A0A944GVS0</accession>
<evidence type="ECO:0000313" key="1">
    <source>
        <dbReference type="EMBL" id="MBS8264173.1"/>
    </source>
</evidence>
<dbReference type="InterPro" id="IPR012347">
    <property type="entry name" value="Ferritin-like"/>
</dbReference>
<dbReference type="RefSeq" id="WP_213367684.1">
    <property type="nucleotide sequence ID" value="NZ_QTKX01000001.1"/>
</dbReference>
<dbReference type="Gene3D" id="1.20.1260.10">
    <property type="match status" value="1"/>
</dbReference>
<sequence>MNFFEVMKDAFGPFMDGEKKPLHVGEVMNLWFYLHGTEQTLRYDQNAYNLVKDPELKEKIADIIENVHRPMINELTQFFKDEGIPLPDVGAEKVIGEYKDLPEGAGLNDEEIANLISYNLVVGITSATRGITESVRSDVGYLFAKYHMMKITFSLTFKALMQEKGWLRVPPYYTTGKQ</sequence>
<dbReference type="Pfam" id="PF11553">
    <property type="entry name" value="DUF3231"/>
    <property type="match status" value="1"/>
</dbReference>
<proteinExistence type="predicted"/>
<reference evidence="1 2" key="1">
    <citation type="journal article" date="2021" name="Microorganisms">
        <title>Bacterial Dimethylsulfoniopropionate Biosynthesis in the East China Sea.</title>
        <authorList>
            <person name="Liu J."/>
            <person name="Zhang Y."/>
            <person name="Liu J."/>
            <person name="Zhong H."/>
            <person name="Williams B.T."/>
            <person name="Zheng Y."/>
            <person name="Curson A.R.J."/>
            <person name="Sun C."/>
            <person name="Sun H."/>
            <person name="Song D."/>
            <person name="Wagner Mackenzie B."/>
            <person name="Bermejo Martinez A."/>
            <person name="Todd J.D."/>
            <person name="Zhang X.H."/>
        </authorList>
    </citation>
    <scope>NUCLEOTIDE SEQUENCE [LARGE SCALE GENOMIC DNA]</scope>
    <source>
        <strain evidence="1 2">ESS08</strain>
    </source>
</reference>
<gene>
    <name evidence="1" type="ORF">DYI25_06960</name>
</gene>
<keyword evidence="2" id="KW-1185">Reference proteome</keyword>
<dbReference type="Proteomes" id="UP000761411">
    <property type="component" value="Unassembled WGS sequence"/>
</dbReference>
<dbReference type="AlphaFoldDB" id="A0A944GVS0"/>
<organism evidence="1 2">
    <name type="scientific">Mesobacillus boroniphilus</name>
    <dbReference type="NCBI Taxonomy" id="308892"/>
    <lineage>
        <taxon>Bacteria</taxon>
        <taxon>Bacillati</taxon>
        <taxon>Bacillota</taxon>
        <taxon>Bacilli</taxon>
        <taxon>Bacillales</taxon>
        <taxon>Bacillaceae</taxon>
        <taxon>Mesobacillus</taxon>
    </lineage>
</organism>
<dbReference type="EMBL" id="QTKX01000001">
    <property type="protein sequence ID" value="MBS8264173.1"/>
    <property type="molecule type" value="Genomic_DNA"/>
</dbReference>
<comment type="caution">
    <text evidence="1">The sequence shown here is derived from an EMBL/GenBank/DDBJ whole genome shotgun (WGS) entry which is preliminary data.</text>
</comment>
<name>A0A944GVS0_9BACI</name>
<dbReference type="InterPro" id="IPR021617">
    <property type="entry name" value="DUF3231"/>
</dbReference>
<evidence type="ECO:0000313" key="2">
    <source>
        <dbReference type="Proteomes" id="UP000761411"/>
    </source>
</evidence>
<protein>
    <submittedName>
        <fullName evidence="1">DUF3231 family protein</fullName>
    </submittedName>
</protein>